<dbReference type="SMART" id="SM00382">
    <property type="entry name" value="AAA"/>
    <property type="match status" value="1"/>
</dbReference>
<dbReference type="NCBIfam" id="TIGR01727">
    <property type="entry name" value="oligo_HPY"/>
    <property type="match status" value="1"/>
</dbReference>
<evidence type="ECO:0000256" key="2">
    <source>
        <dbReference type="ARBA" id="ARBA00022741"/>
    </source>
</evidence>
<dbReference type="PROSITE" id="PS50893">
    <property type="entry name" value="ABC_TRANSPORTER_2"/>
    <property type="match status" value="1"/>
</dbReference>
<dbReference type="Pfam" id="PF00005">
    <property type="entry name" value="ABC_tran"/>
    <property type="match status" value="1"/>
</dbReference>
<dbReference type="PANTHER" id="PTHR43776:SF8">
    <property type="entry name" value="ABC TRANSPORTER, ATP-BINDING PROTEIN"/>
    <property type="match status" value="1"/>
</dbReference>
<proteinExistence type="predicted"/>
<protein>
    <submittedName>
        <fullName evidence="5">ATP-binding cassette domain-containing protein</fullName>
    </submittedName>
</protein>
<reference evidence="5 6" key="1">
    <citation type="submission" date="2021-06" db="EMBL/GenBank/DDBJ databases">
        <authorList>
            <person name="Sun Q."/>
            <person name="Li D."/>
        </authorList>
    </citation>
    <scope>NUCLEOTIDE SEQUENCE [LARGE SCALE GENOMIC DNA]</scope>
    <source>
        <strain evidence="5 6">MSJ-2</strain>
    </source>
</reference>
<keyword evidence="3 5" id="KW-0067">ATP-binding</keyword>
<evidence type="ECO:0000256" key="3">
    <source>
        <dbReference type="ARBA" id="ARBA00022840"/>
    </source>
</evidence>
<dbReference type="Pfam" id="PF08352">
    <property type="entry name" value="oligo_HPY"/>
    <property type="match status" value="1"/>
</dbReference>
<dbReference type="InterPro" id="IPR003439">
    <property type="entry name" value="ABC_transporter-like_ATP-bd"/>
</dbReference>
<dbReference type="RefSeq" id="WP_216633275.1">
    <property type="nucleotide sequence ID" value="NZ_JAHLQN010000001.1"/>
</dbReference>
<dbReference type="GO" id="GO:0005524">
    <property type="term" value="F:ATP binding"/>
    <property type="evidence" value="ECO:0007669"/>
    <property type="project" value="UniProtKB-KW"/>
</dbReference>
<dbReference type="InterPro" id="IPR013563">
    <property type="entry name" value="Oligopep_ABC_C"/>
</dbReference>
<dbReference type="InterPro" id="IPR003593">
    <property type="entry name" value="AAA+_ATPase"/>
</dbReference>
<gene>
    <name evidence="5" type="ORF">KQI82_13715</name>
</gene>
<keyword evidence="6" id="KW-1185">Reference proteome</keyword>
<feature type="domain" description="ABC transporter" evidence="4">
    <location>
        <begin position="6"/>
        <end position="247"/>
    </location>
</feature>
<dbReference type="Proteomes" id="UP000787672">
    <property type="component" value="Unassembled WGS sequence"/>
</dbReference>
<comment type="caution">
    <text evidence="5">The sequence shown here is derived from an EMBL/GenBank/DDBJ whole genome shotgun (WGS) entry which is preliminary data.</text>
</comment>
<dbReference type="InterPro" id="IPR050319">
    <property type="entry name" value="ABC_transp_ATP-bind"/>
</dbReference>
<evidence type="ECO:0000313" key="6">
    <source>
        <dbReference type="Proteomes" id="UP000787672"/>
    </source>
</evidence>
<keyword evidence="2" id="KW-0547">Nucleotide-binding</keyword>
<evidence type="ECO:0000259" key="4">
    <source>
        <dbReference type="PROSITE" id="PS50893"/>
    </source>
</evidence>
<evidence type="ECO:0000256" key="1">
    <source>
        <dbReference type="ARBA" id="ARBA00022448"/>
    </source>
</evidence>
<sequence length="323" mass="36143">MGSILLEAVGLKKYFQTPGGLLHAVDNVSFQLEKGKTLGVVGESGCGKSTLGRLLLHLLPATEGRILYEGRDVTSPAPAELHDLRRKMQMIFQDPYSSLNPRMTVGQTIGEPLKIYRVPGEQLTQVERLMETVGLARRFYNAYPHELDGGRRQRIGIARALALNPQFVVCDEPVSALDVSIQAQILNLMQDLQAERELTYVFITHDLSVVKHISDDIVVMYLGQIVERCPTKELFKTQLHPYTKALLSAIPRASIHKKSERILLKGEISSPINPGKKCRFAARCNYATEECFDKEPRTEEITPGHFVACHHCRRINGLPCGCR</sequence>
<keyword evidence="1" id="KW-0813">Transport</keyword>
<accession>A0ABS6FCE7</accession>
<name>A0ABS6FCE7_9FIRM</name>
<organism evidence="5 6">
    <name type="scientific">Dysosmobacter acutus</name>
    <dbReference type="NCBI Taxonomy" id="2841504"/>
    <lineage>
        <taxon>Bacteria</taxon>
        <taxon>Bacillati</taxon>
        <taxon>Bacillota</taxon>
        <taxon>Clostridia</taxon>
        <taxon>Eubacteriales</taxon>
        <taxon>Oscillospiraceae</taxon>
        <taxon>Dysosmobacter</taxon>
    </lineage>
</organism>
<evidence type="ECO:0000313" key="5">
    <source>
        <dbReference type="EMBL" id="MBU5627964.1"/>
    </source>
</evidence>
<dbReference type="CDD" id="cd03257">
    <property type="entry name" value="ABC_NikE_OppD_transporters"/>
    <property type="match status" value="1"/>
</dbReference>
<dbReference type="PANTHER" id="PTHR43776">
    <property type="entry name" value="TRANSPORT ATP-BINDING PROTEIN"/>
    <property type="match status" value="1"/>
</dbReference>
<dbReference type="EMBL" id="JAHLQN010000001">
    <property type="protein sequence ID" value="MBU5627964.1"/>
    <property type="molecule type" value="Genomic_DNA"/>
</dbReference>